<comment type="catalytic activity">
    <reaction evidence="1">
        <text>ATP + protein L-histidine = ADP + protein N-phospho-L-histidine.</text>
        <dbReference type="EC" id="2.7.13.3"/>
    </reaction>
</comment>
<dbReference type="Proteomes" id="UP000034444">
    <property type="component" value="Chromosome"/>
</dbReference>
<dbReference type="SMART" id="SM00388">
    <property type="entry name" value="HisKA"/>
    <property type="match status" value="1"/>
</dbReference>
<proteinExistence type="predicted"/>
<dbReference type="InterPro" id="IPR005467">
    <property type="entry name" value="His_kinase_dom"/>
</dbReference>
<dbReference type="CDD" id="cd16922">
    <property type="entry name" value="HATPase_EvgS-ArcB-TorS-like"/>
    <property type="match status" value="1"/>
</dbReference>
<keyword evidence="5" id="KW-0418">Kinase</keyword>
<dbReference type="PANTHER" id="PTHR43047:SF72">
    <property type="entry name" value="OSMOSENSING HISTIDINE PROTEIN KINASE SLN1"/>
    <property type="match status" value="1"/>
</dbReference>
<gene>
    <name evidence="9" type="ORF">YH65_01780</name>
</gene>
<dbReference type="InterPro" id="IPR036890">
    <property type="entry name" value="HATPase_C_sf"/>
</dbReference>
<accession>A0A7U4LZT8</accession>
<evidence type="ECO:0000313" key="10">
    <source>
        <dbReference type="Proteomes" id="UP000034444"/>
    </source>
</evidence>
<dbReference type="InterPro" id="IPR004358">
    <property type="entry name" value="Sig_transdc_His_kin-like_C"/>
</dbReference>
<dbReference type="Pfam" id="PF00072">
    <property type="entry name" value="Response_reg"/>
    <property type="match status" value="1"/>
</dbReference>
<evidence type="ECO:0000256" key="1">
    <source>
        <dbReference type="ARBA" id="ARBA00000085"/>
    </source>
</evidence>
<evidence type="ECO:0000313" key="9">
    <source>
        <dbReference type="EMBL" id="AKF24264.1"/>
    </source>
</evidence>
<dbReference type="KEGG" id="slh:YH65_01780"/>
<dbReference type="Gene3D" id="3.30.565.10">
    <property type="entry name" value="Histidine kinase-like ATPase, C-terminal domain"/>
    <property type="match status" value="1"/>
</dbReference>
<dbReference type="GO" id="GO:0000155">
    <property type="term" value="F:phosphorelay sensor kinase activity"/>
    <property type="evidence" value="ECO:0007669"/>
    <property type="project" value="InterPro"/>
</dbReference>
<dbReference type="SUPFAM" id="SSF47384">
    <property type="entry name" value="Homodimeric domain of signal transducing histidine kinase"/>
    <property type="match status" value="1"/>
</dbReference>
<keyword evidence="3 6" id="KW-0597">Phosphoprotein</keyword>
<dbReference type="CDD" id="cd00082">
    <property type="entry name" value="HisKA"/>
    <property type="match status" value="1"/>
</dbReference>
<keyword evidence="4" id="KW-0808">Transferase</keyword>
<dbReference type="InterPro" id="IPR003594">
    <property type="entry name" value="HATPase_dom"/>
</dbReference>
<name>A0A7U4LZT8_9BACT</name>
<evidence type="ECO:0000256" key="6">
    <source>
        <dbReference type="PROSITE-ProRule" id="PRU00169"/>
    </source>
</evidence>
<feature type="modified residue" description="4-aspartylphosphate" evidence="6">
    <location>
        <position position="554"/>
    </location>
</feature>
<dbReference type="PROSITE" id="PS50109">
    <property type="entry name" value="HIS_KIN"/>
    <property type="match status" value="1"/>
</dbReference>
<organism evidence="9 10">
    <name type="scientific">Sulfurovum lithotrophicum</name>
    <dbReference type="NCBI Taxonomy" id="206403"/>
    <lineage>
        <taxon>Bacteria</taxon>
        <taxon>Pseudomonadati</taxon>
        <taxon>Campylobacterota</taxon>
        <taxon>Epsilonproteobacteria</taxon>
        <taxon>Campylobacterales</taxon>
        <taxon>Sulfurovaceae</taxon>
        <taxon>Sulfurovum</taxon>
    </lineage>
</organism>
<dbReference type="GO" id="GO:0005886">
    <property type="term" value="C:plasma membrane"/>
    <property type="evidence" value="ECO:0007669"/>
    <property type="project" value="TreeGrafter"/>
</dbReference>
<evidence type="ECO:0000256" key="4">
    <source>
        <dbReference type="ARBA" id="ARBA00022679"/>
    </source>
</evidence>
<dbReference type="GO" id="GO:0009927">
    <property type="term" value="F:histidine phosphotransfer kinase activity"/>
    <property type="evidence" value="ECO:0007669"/>
    <property type="project" value="TreeGrafter"/>
</dbReference>
<dbReference type="EMBL" id="CP011308">
    <property type="protein sequence ID" value="AKF24264.1"/>
    <property type="molecule type" value="Genomic_DNA"/>
</dbReference>
<dbReference type="SMART" id="SM00387">
    <property type="entry name" value="HATPase_c"/>
    <property type="match status" value="1"/>
</dbReference>
<dbReference type="InterPro" id="IPR003661">
    <property type="entry name" value="HisK_dim/P_dom"/>
</dbReference>
<dbReference type="OrthoDB" id="5377414at2"/>
<dbReference type="InterPro" id="IPR001789">
    <property type="entry name" value="Sig_transdc_resp-reg_receiver"/>
</dbReference>
<sequence>MKLHKKDKQQIIKNVAGQFGMGLEKSQMMGDYLEKALLGETDELFYTIRYSMYFQNDPEYSMQVLKCMIETFSFLLSREEYASDKEELKTFFNLFFETIFIQRCRYAKIAEERESIIHTILQRVSERLNQTLETQQLMISGISHDMRTSLNAIIGYITFIKEKDILKGEDRTFLEKAENASSVLKNLVTGILDSTKIDAGQMEIKEEFFWVDQMILKCIDNLTIGLKEKNVVFKAEVDFFPKKVLGDAQRFIEIIMNLLSNAIKYTDHGFIHLKVRKIQESEESIEICFEVEDSGIGMTPKELKNMFDPFSRFKTDRNGVGLGLYIVQKLAQKLGGTLTAKSKVGVGSTFSFTVTLQKESNEPGKIEQRTICFFNDQKETYGFDQKMHFLKEYGYKIITFNNPEKFITCMLAKKDKAPDIVSITTSHDGYIRFDALVNYLKTLGIFNKTTFIAEETGQNISLEHFDKIYHHFAPISTYLKPRTILESKKTIEKTDTNKQADLHILAIDDMETNLEILKMFITKKYPFANIDLATDGYEALGMYKSRAYDLVFIDLKMPGLNGFEVLKRLKTIHDHVPPTYALTADIYKSTYGKVAQAGFTGLLEKPLQLDILFEMIERVIDEKDNP</sequence>
<dbReference type="PANTHER" id="PTHR43047">
    <property type="entry name" value="TWO-COMPONENT HISTIDINE PROTEIN KINASE"/>
    <property type="match status" value="1"/>
</dbReference>
<dbReference type="Gene3D" id="3.40.50.2300">
    <property type="match status" value="1"/>
</dbReference>
<evidence type="ECO:0000256" key="5">
    <source>
        <dbReference type="ARBA" id="ARBA00022777"/>
    </source>
</evidence>
<dbReference type="PROSITE" id="PS50110">
    <property type="entry name" value="RESPONSE_REGULATORY"/>
    <property type="match status" value="1"/>
</dbReference>
<evidence type="ECO:0000259" key="8">
    <source>
        <dbReference type="PROSITE" id="PS50110"/>
    </source>
</evidence>
<dbReference type="PRINTS" id="PR00344">
    <property type="entry name" value="BCTRLSENSOR"/>
</dbReference>
<dbReference type="SUPFAM" id="SSF52172">
    <property type="entry name" value="CheY-like"/>
    <property type="match status" value="1"/>
</dbReference>
<dbReference type="AlphaFoldDB" id="A0A7U4LZT8"/>
<evidence type="ECO:0000256" key="2">
    <source>
        <dbReference type="ARBA" id="ARBA00012438"/>
    </source>
</evidence>
<reference evidence="10" key="2">
    <citation type="journal article" date="2017" name="Stand. Genomic Sci.">
        <title>Complete genome sequence of the sulfur-oxidizing chemolithoautotrophic Sulfurovum lithotrophicum 42BKTT.</title>
        <authorList>
            <person name="Jeon W."/>
            <person name="Priscilla L."/>
            <person name="Park G."/>
            <person name="Lee H."/>
            <person name="Lee N."/>
            <person name="Lee D."/>
            <person name="Kwon H."/>
            <person name="Ahn I."/>
            <person name="Lee C."/>
            <person name="Lee H."/>
            <person name="Ahn J."/>
        </authorList>
    </citation>
    <scope>NUCLEOTIDE SEQUENCE [LARGE SCALE GENOMIC DNA]</scope>
    <source>
        <strain evidence="10">ATCC BAA-797 / 42BKT</strain>
    </source>
</reference>
<feature type="domain" description="Histidine kinase" evidence="7">
    <location>
        <begin position="141"/>
        <end position="358"/>
    </location>
</feature>
<keyword evidence="10" id="KW-1185">Reference proteome</keyword>
<dbReference type="CDD" id="cd17546">
    <property type="entry name" value="REC_hyHK_CKI1_RcsC-like"/>
    <property type="match status" value="1"/>
</dbReference>
<dbReference type="Pfam" id="PF00512">
    <property type="entry name" value="HisKA"/>
    <property type="match status" value="1"/>
</dbReference>
<dbReference type="RefSeq" id="WP_046550365.1">
    <property type="nucleotide sequence ID" value="NZ_CP011308.1"/>
</dbReference>
<dbReference type="InterPro" id="IPR011006">
    <property type="entry name" value="CheY-like_superfamily"/>
</dbReference>
<dbReference type="Gene3D" id="1.10.287.130">
    <property type="match status" value="1"/>
</dbReference>
<reference evidence="9 10" key="1">
    <citation type="submission" date="2015-04" db="EMBL/GenBank/DDBJ databases">
        <title>Complete genome sequence of Sulfurovum lithotrophicum ATCC BAA-797T.</title>
        <authorList>
            <person name="Ahn J."/>
            <person name="Park G."/>
            <person name="Jeon W."/>
            <person name="Jang Y."/>
            <person name="Jang M."/>
            <person name="Lee H."/>
            <person name="Lee H."/>
        </authorList>
    </citation>
    <scope>NUCLEOTIDE SEQUENCE [LARGE SCALE GENOMIC DNA]</scope>
    <source>
        <strain evidence="10">ATCC BAA-797 / 42BKT</strain>
    </source>
</reference>
<evidence type="ECO:0000259" key="7">
    <source>
        <dbReference type="PROSITE" id="PS50109"/>
    </source>
</evidence>
<dbReference type="InterPro" id="IPR036097">
    <property type="entry name" value="HisK_dim/P_sf"/>
</dbReference>
<dbReference type="EC" id="2.7.13.3" evidence="2"/>
<dbReference type="Pfam" id="PF02518">
    <property type="entry name" value="HATPase_c"/>
    <property type="match status" value="1"/>
</dbReference>
<dbReference type="SUPFAM" id="SSF55874">
    <property type="entry name" value="ATPase domain of HSP90 chaperone/DNA topoisomerase II/histidine kinase"/>
    <property type="match status" value="1"/>
</dbReference>
<feature type="domain" description="Response regulatory" evidence="8">
    <location>
        <begin position="503"/>
        <end position="620"/>
    </location>
</feature>
<evidence type="ECO:0000256" key="3">
    <source>
        <dbReference type="ARBA" id="ARBA00022553"/>
    </source>
</evidence>
<dbReference type="SMART" id="SM00448">
    <property type="entry name" value="REC"/>
    <property type="match status" value="1"/>
</dbReference>
<protein>
    <recommendedName>
        <fullName evidence="2">histidine kinase</fullName>
        <ecNumber evidence="2">2.7.13.3</ecNumber>
    </recommendedName>
</protein>